<keyword evidence="14" id="KW-0464">Manganese</keyword>
<comment type="catalytic activity">
    <reaction evidence="15">
        <text>hydrogencarbonate + NH4(+) + 2 ATP = carbamoyl phosphate + 2 ADP + phosphate + 2 H(+)</text>
        <dbReference type="Rhea" id="RHEA:18029"/>
        <dbReference type="ChEBI" id="CHEBI:15378"/>
        <dbReference type="ChEBI" id="CHEBI:17544"/>
        <dbReference type="ChEBI" id="CHEBI:28938"/>
        <dbReference type="ChEBI" id="CHEBI:30616"/>
        <dbReference type="ChEBI" id="CHEBI:43474"/>
        <dbReference type="ChEBI" id="CHEBI:58228"/>
        <dbReference type="ChEBI" id="CHEBI:456216"/>
        <dbReference type="EC" id="6.3.4.16"/>
    </reaction>
</comment>
<dbReference type="GO" id="GO:0005524">
    <property type="term" value="F:ATP binding"/>
    <property type="evidence" value="ECO:0007669"/>
    <property type="project" value="UniProtKB-UniRule"/>
</dbReference>
<evidence type="ECO:0000256" key="7">
    <source>
        <dbReference type="ARBA" id="ARBA00022605"/>
    </source>
</evidence>
<dbReference type="EMBL" id="WPIK01000005">
    <property type="protein sequence ID" value="MVN21229.1"/>
    <property type="molecule type" value="Genomic_DNA"/>
</dbReference>
<evidence type="ECO:0000256" key="1">
    <source>
        <dbReference type="ARBA" id="ARBA00001936"/>
    </source>
</evidence>
<feature type="domain" description="ATP-grasp" evidence="20">
    <location>
        <begin position="133"/>
        <end position="328"/>
    </location>
</feature>
<protein>
    <submittedName>
        <fullName evidence="21">Carbamoyl-phosphate synthase large subunit</fullName>
        <ecNumber evidence="21">6.3.5.5</ecNumber>
    </submittedName>
</protein>
<comment type="subunit">
    <text evidence="18">Composed of two chains; the small (or glutamine) chain promotes the hydrolysis of glutamine to ammonia, which is used by the large (or ammonia) chain to synthesize carbamoyl phosphate. Tetramer of heterodimers (alpha,beta)4.</text>
</comment>
<dbReference type="SMART" id="SM01096">
    <property type="entry name" value="CPSase_L_D3"/>
    <property type="match status" value="1"/>
</dbReference>
<evidence type="ECO:0000256" key="10">
    <source>
        <dbReference type="ARBA" id="ARBA00022741"/>
    </source>
</evidence>
<evidence type="ECO:0000256" key="4">
    <source>
        <dbReference type="ARBA" id="ARBA00009799"/>
    </source>
</evidence>
<dbReference type="InterPro" id="IPR011761">
    <property type="entry name" value="ATP-grasp"/>
</dbReference>
<dbReference type="FunFam" id="3.40.50.20:FF:000001">
    <property type="entry name" value="Carbamoyl-phosphate synthase large chain"/>
    <property type="match status" value="2"/>
</dbReference>
<dbReference type="Gene3D" id="1.10.1030.10">
    <property type="entry name" value="Carbamoyl-phosphate synthetase, large subunit oligomerisation domain"/>
    <property type="match status" value="1"/>
</dbReference>
<evidence type="ECO:0000256" key="15">
    <source>
        <dbReference type="ARBA" id="ARBA00047359"/>
    </source>
</evidence>
<dbReference type="FunFam" id="1.10.1030.10:FF:000002">
    <property type="entry name" value="Carbamoyl-phosphate synthase large chain"/>
    <property type="match status" value="1"/>
</dbReference>
<accession>A0A7K1SV56</accession>
<dbReference type="PROSITE" id="PS51257">
    <property type="entry name" value="PROKAR_LIPOPROTEIN"/>
    <property type="match status" value="1"/>
</dbReference>
<evidence type="ECO:0000313" key="22">
    <source>
        <dbReference type="Proteomes" id="UP000462014"/>
    </source>
</evidence>
<comment type="cofactor">
    <cofactor evidence="1">
        <name>Mn(2+)</name>
        <dbReference type="ChEBI" id="CHEBI:29035"/>
    </cofactor>
</comment>
<dbReference type="InterPro" id="IPR016185">
    <property type="entry name" value="PreATP-grasp_dom_sf"/>
</dbReference>
<evidence type="ECO:0000256" key="16">
    <source>
        <dbReference type="ARBA" id="ARBA00048816"/>
    </source>
</evidence>
<comment type="caution">
    <text evidence="21">The sequence shown here is derived from an EMBL/GenBank/DDBJ whole genome shotgun (WGS) entry which is preliminary data.</text>
</comment>
<dbReference type="Pfam" id="PF02787">
    <property type="entry name" value="CPSase_L_D3"/>
    <property type="match status" value="1"/>
</dbReference>
<evidence type="ECO:0000256" key="3">
    <source>
        <dbReference type="ARBA" id="ARBA00005077"/>
    </source>
</evidence>
<evidence type="ECO:0000256" key="9">
    <source>
        <dbReference type="ARBA" id="ARBA00022737"/>
    </source>
</evidence>
<keyword evidence="5" id="KW-0055">Arginine biosynthesis</keyword>
<feature type="domain" description="ATP-grasp" evidence="20">
    <location>
        <begin position="676"/>
        <end position="867"/>
    </location>
</feature>
<dbReference type="PROSITE" id="PS50975">
    <property type="entry name" value="ATP_GRASP"/>
    <property type="match status" value="2"/>
</dbReference>
<dbReference type="PROSITE" id="PS00867">
    <property type="entry name" value="CPSASE_2"/>
    <property type="match status" value="1"/>
</dbReference>
<keyword evidence="6 21" id="KW-0436">Ligase</keyword>
<keyword evidence="12" id="KW-0460">Magnesium</keyword>
<evidence type="ECO:0000259" key="20">
    <source>
        <dbReference type="PROSITE" id="PS50975"/>
    </source>
</evidence>
<evidence type="ECO:0000313" key="21">
    <source>
        <dbReference type="EMBL" id="MVN21229.1"/>
    </source>
</evidence>
<dbReference type="PANTHER" id="PTHR11405:SF53">
    <property type="entry name" value="CARBAMOYL-PHOSPHATE SYNTHASE [AMMONIA], MITOCHONDRIAL"/>
    <property type="match status" value="1"/>
</dbReference>
<evidence type="ECO:0000256" key="8">
    <source>
        <dbReference type="ARBA" id="ARBA00022723"/>
    </source>
</evidence>
<comment type="pathway">
    <text evidence="3">Amino-acid biosynthesis; L-arginine biosynthesis; carbamoyl phosphate from bicarbonate: step 1/1.</text>
</comment>
<dbReference type="EC" id="6.3.5.5" evidence="21"/>
<keyword evidence="9" id="KW-0677">Repeat</keyword>
<evidence type="ECO:0000256" key="6">
    <source>
        <dbReference type="ARBA" id="ARBA00022598"/>
    </source>
</evidence>
<evidence type="ECO:0000256" key="13">
    <source>
        <dbReference type="ARBA" id="ARBA00022975"/>
    </source>
</evidence>
<dbReference type="GO" id="GO:0004088">
    <property type="term" value="F:carbamoyl-phosphate synthase (glutamine-hydrolyzing) activity"/>
    <property type="evidence" value="ECO:0007669"/>
    <property type="project" value="UniProtKB-EC"/>
</dbReference>
<evidence type="ECO:0000256" key="14">
    <source>
        <dbReference type="ARBA" id="ARBA00023211"/>
    </source>
</evidence>
<dbReference type="Pfam" id="PF02786">
    <property type="entry name" value="CPSase_L_D2"/>
    <property type="match status" value="2"/>
</dbReference>
<sequence>MPRNTSINSVLIIGSGPIVIGQACEFDYAGSQASLSLKDEGIEVSIINSNPATIMTDKVIADHVYLLPLNYDSLELILQERQIDAVLPTMGGQTALNLCKEAEERGIWQKYGVKIIGVDIAAIEKTENREEFRQLMVDIGIGVAPSKIANSFLEGKEAAQEIGFPLVIRPSYTLGGSGGGFVHKKEEFDAALSRGLQASPTHEVLVEKAVIGWKEFELELLRDNNDNVIIICSIENFDPMGIHTGDSITVAPAMTLSDRAYQSMRDQAIKMMRAIGNFAGGCNVQFSVNPANDDIIAIEINPRVSRSSALASKATGYPIAKIAAKLAIGFNLDELQNQITKTTSAYFEPTLDYVIVKIPRWNFDKFKGANKELGLQMKSVGEVMGIGRSFIEALQKACQSLEIGRAGLGADGRQSRNLDEIMYSLEHPSWDRLFHVYDALSLGVPIESVRKVTKIDRWFLNQIQDVVNLEIELRRYSLNNIPRDFFFTLKQKGFSDAQIAYVLQHVTEEDVYQRRKELGLHRVYKMVDTCAAEFQAKTPYYYSTYEGENESVVSDKKKIIVLGSGPNRIGQGIEFDYSCVHGLLAAKECGYESIMINCNPETVSTDFNMADKLYFEPVFWEHVREIIELEKPEGVIVQLGGQTALKMAEKLHEHGIKIIGTSYDNMDIAEDRGRFSDLLKELGIPYPKYGVAESAEEALAVAHEVGYPVLVRPSYVLGGQGMSIVINDEDLEKAVVNLLKNLPGNRVLIDHFLDRAEEAESDSIGDGEDVHIIGLMEHIEPAGIHSGDSSAVLPPFNLSANVIRQMEEHTIKISKALNVRGLLNIQFAIKNEEVYVIEANPRASRTVPFIAKAYDVPYINIAAKIMLEENMLKDFTIERKLQGYAIKEPVFSFDKFPEVNKELGPEMKSTGESIRFIRDLEDPYFRHLYKEKSMYLSK</sequence>
<gene>
    <name evidence="21" type="primary">carB</name>
    <name evidence="21" type="ORF">GO621_06740</name>
</gene>
<dbReference type="Proteomes" id="UP000462014">
    <property type="component" value="Unassembled WGS sequence"/>
</dbReference>
<keyword evidence="10 19" id="KW-0547">Nucleotide-binding</keyword>
<dbReference type="AlphaFoldDB" id="A0A7K1SV56"/>
<dbReference type="Pfam" id="PF25596">
    <property type="entry name" value="CPSase_L_D1"/>
    <property type="match status" value="2"/>
</dbReference>
<proteinExistence type="inferred from homology"/>
<comment type="function">
    <text evidence="17">Large subunit of the glutamine-dependent carbamoyl phosphate synthetase (CPSase). CPSase catalyzes the formation of carbamoyl phosphate from the ammonia moiety of glutamine, carbonate, and phosphate donated by ATP, constituting the first step of 2 biosynthetic pathways, one leading to arginine and/or urea and the other to pyrimidine nucleotides. The large subunit (synthetase) binds the substrates ammonia (free or transferred from glutamine from the small subunit), hydrogencarbonate and ATP and carries out an ATP-coupled ligase reaction, activating hydrogencarbonate by forming carboxy phosphate which reacts with ammonia to form carbamoyl phosphate.</text>
</comment>
<dbReference type="InterPro" id="IPR036897">
    <property type="entry name" value="CarbamoylP_synth_lsu_oligo_sf"/>
</dbReference>
<dbReference type="SUPFAM" id="SSF48108">
    <property type="entry name" value="Carbamoyl phosphate synthetase, large subunit connection domain"/>
    <property type="match status" value="1"/>
</dbReference>
<dbReference type="InterPro" id="IPR005483">
    <property type="entry name" value="CPSase_dom"/>
</dbReference>
<keyword evidence="11 19" id="KW-0067">ATP-binding</keyword>
<dbReference type="InterPro" id="IPR005479">
    <property type="entry name" value="CPAse_ATP-bd"/>
</dbReference>
<evidence type="ECO:0000256" key="11">
    <source>
        <dbReference type="ARBA" id="ARBA00022840"/>
    </source>
</evidence>
<dbReference type="GO" id="GO:0006541">
    <property type="term" value="P:glutamine metabolic process"/>
    <property type="evidence" value="ECO:0007669"/>
    <property type="project" value="TreeGrafter"/>
</dbReference>
<evidence type="ECO:0000256" key="12">
    <source>
        <dbReference type="ARBA" id="ARBA00022842"/>
    </source>
</evidence>
<dbReference type="NCBIfam" id="TIGR01369">
    <property type="entry name" value="CPSaseII_lrg"/>
    <property type="match status" value="1"/>
</dbReference>
<dbReference type="GO" id="GO:0004087">
    <property type="term" value="F:carbamoyl-phosphate synthase (ammonia) activity"/>
    <property type="evidence" value="ECO:0007669"/>
    <property type="project" value="UniProtKB-EC"/>
</dbReference>
<dbReference type="GO" id="GO:0046872">
    <property type="term" value="F:metal ion binding"/>
    <property type="evidence" value="ECO:0007669"/>
    <property type="project" value="UniProtKB-KW"/>
</dbReference>
<dbReference type="FunFam" id="3.30.470.20:FF:000007">
    <property type="entry name" value="Carbamoyl-phosphate synthase large chain"/>
    <property type="match status" value="1"/>
</dbReference>
<evidence type="ECO:0000256" key="18">
    <source>
        <dbReference type="ARBA" id="ARBA00062056"/>
    </source>
</evidence>
<keyword evidence="13" id="KW-0665">Pyrimidine biosynthesis</keyword>
<dbReference type="PRINTS" id="PR00098">
    <property type="entry name" value="CPSASE"/>
</dbReference>
<dbReference type="NCBIfam" id="NF003671">
    <property type="entry name" value="PRK05294.1"/>
    <property type="match status" value="1"/>
</dbReference>
<dbReference type="FunFam" id="3.30.470.20:FF:000026">
    <property type="entry name" value="Carbamoyl-phosphate synthase large chain"/>
    <property type="match status" value="1"/>
</dbReference>
<reference evidence="21 22" key="1">
    <citation type="submission" date="2019-12" db="EMBL/GenBank/DDBJ databases">
        <title>Mucilaginibacter sp. HMF7410 genome sequencing and assembly.</title>
        <authorList>
            <person name="Kang H."/>
            <person name="Cha I."/>
            <person name="Kim H."/>
            <person name="Joh K."/>
        </authorList>
    </citation>
    <scope>NUCLEOTIDE SEQUENCE [LARGE SCALE GENOMIC DNA]</scope>
    <source>
        <strain evidence="21 22">HMF7410</strain>
    </source>
</reference>
<evidence type="ECO:0000256" key="2">
    <source>
        <dbReference type="ARBA" id="ARBA00004812"/>
    </source>
</evidence>
<organism evidence="21 22">
    <name type="scientific">Mucilaginibacter arboris</name>
    <dbReference type="NCBI Taxonomy" id="2682090"/>
    <lineage>
        <taxon>Bacteria</taxon>
        <taxon>Pseudomonadati</taxon>
        <taxon>Bacteroidota</taxon>
        <taxon>Sphingobacteriia</taxon>
        <taxon>Sphingobacteriales</taxon>
        <taxon>Sphingobacteriaceae</taxon>
        <taxon>Mucilaginibacter</taxon>
    </lineage>
</organism>
<dbReference type="PROSITE" id="PS00866">
    <property type="entry name" value="CPSASE_1"/>
    <property type="match status" value="2"/>
</dbReference>
<dbReference type="InterPro" id="IPR058047">
    <property type="entry name" value="CPSase_preATP-grasp"/>
</dbReference>
<evidence type="ECO:0000256" key="5">
    <source>
        <dbReference type="ARBA" id="ARBA00022571"/>
    </source>
</evidence>
<dbReference type="InterPro" id="IPR006275">
    <property type="entry name" value="CPSase_lsu"/>
</dbReference>
<dbReference type="GO" id="GO:0006221">
    <property type="term" value="P:pyrimidine nucleotide biosynthetic process"/>
    <property type="evidence" value="ECO:0007669"/>
    <property type="project" value="UniProtKB-KW"/>
</dbReference>
<evidence type="ECO:0000256" key="17">
    <source>
        <dbReference type="ARBA" id="ARBA00057223"/>
    </source>
</evidence>
<comment type="similarity">
    <text evidence="4">Belongs to the CarB family.</text>
</comment>
<keyword evidence="22" id="KW-1185">Reference proteome</keyword>
<name>A0A7K1SV56_9SPHI</name>
<dbReference type="SMART" id="SM01209">
    <property type="entry name" value="GARS_A"/>
    <property type="match status" value="1"/>
</dbReference>
<dbReference type="Gene3D" id="3.30.1490.20">
    <property type="entry name" value="ATP-grasp fold, A domain"/>
    <property type="match status" value="1"/>
</dbReference>
<dbReference type="NCBIfam" id="NF009455">
    <property type="entry name" value="PRK12815.1"/>
    <property type="match status" value="1"/>
</dbReference>
<comment type="pathway">
    <text evidence="2">Pyrimidine metabolism; UMP biosynthesis via de novo pathway; (S)-dihydroorotate from bicarbonate: step 1/3.</text>
</comment>
<keyword evidence="7" id="KW-0028">Amino-acid biosynthesis</keyword>
<dbReference type="SUPFAM" id="SSF52440">
    <property type="entry name" value="PreATP-grasp domain"/>
    <property type="match status" value="2"/>
</dbReference>
<dbReference type="GO" id="GO:0006526">
    <property type="term" value="P:L-arginine biosynthetic process"/>
    <property type="evidence" value="ECO:0007669"/>
    <property type="project" value="UniProtKB-KW"/>
</dbReference>
<dbReference type="Gene3D" id="3.40.50.20">
    <property type="match status" value="2"/>
</dbReference>
<dbReference type="InterPro" id="IPR013815">
    <property type="entry name" value="ATP_grasp_subdomain_1"/>
</dbReference>
<dbReference type="SUPFAM" id="SSF56059">
    <property type="entry name" value="Glutathione synthetase ATP-binding domain-like"/>
    <property type="match status" value="2"/>
</dbReference>
<keyword evidence="8" id="KW-0479">Metal-binding</keyword>
<dbReference type="InterPro" id="IPR005480">
    <property type="entry name" value="CPSase_lsu_oligo"/>
</dbReference>
<dbReference type="PANTHER" id="PTHR11405">
    <property type="entry name" value="CARBAMOYLTRANSFERASE FAMILY MEMBER"/>
    <property type="match status" value="1"/>
</dbReference>
<comment type="catalytic activity">
    <reaction evidence="16">
        <text>hydrogencarbonate + L-glutamine + 2 ATP + H2O = carbamoyl phosphate + L-glutamate + 2 ADP + phosphate + 2 H(+)</text>
        <dbReference type="Rhea" id="RHEA:18633"/>
        <dbReference type="ChEBI" id="CHEBI:15377"/>
        <dbReference type="ChEBI" id="CHEBI:15378"/>
        <dbReference type="ChEBI" id="CHEBI:17544"/>
        <dbReference type="ChEBI" id="CHEBI:29985"/>
        <dbReference type="ChEBI" id="CHEBI:30616"/>
        <dbReference type="ChEBI" id="CHEBI:43474"/>
        <dbReference type="ChEBI" id="CHEBI:58228"/>
        <dbReference type="ChEBI" id="CHEBI:58359"/>
        <dbReference type="ChEBI" id="CHEBI:456216"/>
        <dbReference type="EC" id="6.3.5.5"/>
    </reaction>
</comment>
<dbReference type="GO" id="GO:0005737">
    <property type="term" value="C:cytoplasm"/>
    <property type="evidence" value="ECO:0007669"/>
    <property type="project" value="TreeGrafter"/>
</dbReference>
<evidence type="ECO:0000256" key="19">
    <source>
        <dbReference type="PROSITE-ProRule" id="PRU00409"/>
    </source>
</evidence>
<dbReference type="RefSeq" id="WP_157565400.1">
    <property type="nucleotide sequence ID" value="NZ_WPIK01000005.1"/>
</dbReference>
<dbReference type="Gene3D" id="3.30.470.20">
    <property type="entry name" value="ATP-grasp fold, B domain"/>
    <property type="match status" value="2"/>
</dbReference>